<evidence type="ECO:0000313" key="3">
    <source>
        <dbReference type="Proteomes" id="UP000054053"/>
    </source>
</evidence>
<organism evidence="2 3">
    <name type="scientific">Ustilaginoidea virens</name>
    <name type="common">Rice false smut fungus</name>
    <name type="synonym">Villosiclava virens</name>
    <dbReference type="NCBI Taxonomy" id="1159556"/>
    <lineage>
        <taxon>Eukaryota</taxon>
        <taxon>Fungi</taxon>
        <taxon>Dikarya</taxon>
        <taxon>Ascomycota</taxon>
        <taxon>Pezizomycotina</taxon>
        <taxon>Sordariomycetes</taxon>
        <taxon>Hypocreomycetidae</taxon>
        <taxon>Hypocreales</taxon>
        <taxon>Clavicipitaceae</taxon>
        <taxon>Ustilaginoidea</taxon>
    </lineage>
</organism>
<evidence type="ECO:0000256" key="1">
    <source>
        <dbReference type="SAM" id="MobiDB-lite"/>
    </source>
</evidence>
<sequence length="91" mass="10077">MSHDPHALDDCAIGDSDEDDEEVVQAQRSLAQARMQKQKSPEALRRKVIPFHWAPMLSPLTSADVNACEALEHAALPDQSQACTKDQRPVE</sequence>
<dbReference type="EMBL" id="BBTG02000019">
    <property type="protein sequence ID" value="GAO18186.1"/>
    <property type="molecule type" value="Genomic_DNA"/>
</dbReference>
<accession>A0A1B5L6P2</accession>
<comment type="caution">
    <text evidence="2">The sequence shown here is derived from an EMBL/GenBank/DDBJ whole genome shotgun (WGS) entry which is preliminary data.</text>
</comment>
<name>A0A1B5L6P2_USTVR</name>
<dbReference type="Proteomes" id="UP000054053">
    <property type="component" value="Unassembled WGS sequence"/>
</dbReference>
<gene>
    <name evidence="2" type="ORF">UVI_02037000</name>
</gene>
<reference evidence="3" key="1">
    <citation type="journal article" date="2016" name="Genome Announc.">
        <title>Genome sequence of Ustilaginoidea virens IPU010, a rice pathogenic fungus causing false smut.</title>
        <authorList>
            <person name="Kumagai T."/>
            <person name="Ishii T."/>
            <person name="Terai G."/>
            <person name="Umemura M."/>
            <person name="Machida M."/>
            <person name="Asai K."/>
        </authorList>
    </citation>
    <scope>NUCLEOTIDE SEQUENCE [LARGE SCALE GENOMIC DNA]</scope>
    <source>
        <strain evidence="3">IPU010</strain>
    </source>
</reference>
<evidence type="ECO:0000313" key="2">
    <source>
        <dbReference type="EMBL" id="GAO18186.1"/>
    </source>
</evidence>
<proteinExistence type="predicted"/>
<dbReference type="AlphaFoldDB" id="A0A1B5L6P2"/>
<protein>
    <submittedName>
        <fullName evidence="2">Uncharacterized protein</fullName>
    </submittedName>
</protein>
<feature type="region of interest" description="Disordered" evidence="1">
    <location>
        <begin position="1"/>
        <end position="42"/>
    </location>
</feature>